<keyword evidence="1" id="KW-0805">Transcription regulation</keyword>
<proteinExistence type="predicted"/>
<keyword evidence="7" id="KW-1185">Reference proteome</keyword>
<dbReference type="Gene3D" id="1.10.10.60">
    <property type="entry name" value="Homeodomain-like"/>
    <property type="match status" value="1"/>
</dbReference>
<evidence type="ECO:0000256" key="3">
    <source>
        <dbReference type="ARBA" id="ARBA00023163"/>
    </source>
</evidence>
<dbReference type="GO" id="GO:0000976">
    <property type="term" value="F:transcription cis-regulatory region binding"/>
    <property type="evidence" value="ECO:0007669"/>
    <property type="project" value="TreeGrafter"/>
</dbReference>
<dbReference type="Pfam" id="PF17754">
    <property type="entry name" value="TetR_C_14"/>
    <property type="match status" value="1"/>
</dbReference>
<dbReference type="PRINTS" id="PR00455">
    <property type="entry name" value="HTHTETR"/>
</dbReference>
<gene>
    <name evidence="6" type="ORF">IT779_23255</name>
</gene>
<dbReference type="RefSeq" id="WP_196151513.1">
    <property type="nucleotide sequence ID" value="NZ_JADMLG010000010.1"/>
</dbReference>
<keyword evidence="2 4" id="KW-0238">DNA-binding</keyword>
<evidence type="ECO:0000313" key="6">
    <source>
        <dbReference type="EMBL" id="MBH0779191.1"/>
    </source>
</evidence>
<evidence type="ECO:0000313" key="7">
    <source>
        <dbReference type="Proteomes" id="UP000655751"/>
    </source>
</evidence>
<keyword evidence="3" id="KW-0804">Transcription</keyword>
<dbReference type="Pfam" id="PF00440">
    <property type="entry name" value="TetR_N"/>
    <property type="match status" value="1"/>
</dbReference>
<evidence type="ECO:0000256" key="2">
    <source>
        <dbReference type="ARBA" id="ARBA00023125"/>
    </source>
</evidence>
<accession>A0A931IEV7</accession>
<feature type="domain" description="HTH tetR-type" evidence="5">
    <location>
        <begin position="15"/>
        <end position="75"/>
    </location>
</feature>
<dbReference type="InterPro" id="IPR050109">
    <property type="entry name" value="HTH-type_TetR-like_transc_reg"/>
</dbReference>
<dbReference type="SUPFAM" id="SSF46689">
    <property type="entry name" value="Homeodomain-like"/>
    <property type="match status" value="1"/>
</dbReference>
<dbReference type="PROSITE" id="PS50977">
    <property type="entry name" value="HTH_TETR_2"/>
    <property type="match status" value="1"/>
</dbReference>
<dbReference type="AlphaFoldDB" id="A0A931IEV7"/>
<dbReference type="EMBL" id="JADMLG010000010">
    <property type="protein sequence ID" value="MBH0779191.1"/>
    <property type="molecule type" value="Genomic_DNA"/>
</dbReference>
<name>A0A931IEV7_9NOCA</name>
<evidence type="ECO:0000256" key="1">
    <source>
        <dbReference type="ARBA" id="ARBA00023015"/>
    </source>
</evidence>
<reference evidence="6" key="1">
    <citation type="submission" date="2020-11" db="EMBL/GenBank/DDBJ databases">
        <title>Nocardia NEAU-351.nov., a novel actinomycete isolated from the cow dung.</title>
        <authorList>
            <person name="Zhang X."/>
        </authorList>
    </citation>
    <scope>NUCLEOTIDE SEQUENCE</scope>
    <source>
        <strain evidence="6">NEAU-351</strain>
    </source>
</reference>
<dbReference type="InterPro" id="IPR041347">
    <property type="entry name" value="MftR_C"/>
</dbReference>
<dbReference type="GO" id="GO:0003700">
    <property type="term" value="F:DNA-binding transcription factor activity"/>
    <property type="evidence" value="ECO:0007669"/>
    <property type="project" value="TreeGrafter"/>
</dbReference>
<dbReference type="Proteomes" id="UP000655751">
    <property type="component" value="Unassembled WGS sequence"/>
</dbReference>
<dbReference type="InterPro" id="IPR009057">
    <property type="entry name" value="Homeodomain-like_sf"/>
</dbReference>
<evidence type="ECO:0000259" key="5">
    <source>
        <dbReference type="PROSITE" id="PS50977"/>
    </source>
</evidence>
<feature type="DNA-binding region" description="H-T-H motif" evidence="4">
    <location>
        <begin position="38"/>
        <end position="57"/>
    </location>
</feature>
<evidence type="ECO:0000256" key="4">
    <source>
        <dbReference type="PROSITE-ProRule" id="PRU00335"/>
    </source>
</evidence>
<dbReference type="PANTHER" id="PTHR30055">
    <property type="entry name" value="HTH-TYPE TRANSCRIPTIONAL REGULATOR RUTR"/>
    <property type="match status" value="1"/>
</dbReference>
<dbReference type="PANTHER" id="PTHR30055:SF238">
    <property type="entry name" value="MYCOFACTOCIN BIOSYNTHESIS TRANSCRIPTIONAL REGULATOR MFTR-RELATED"/>
    <property type="match status" value="1"/>
</dbReference>
<protein>
    <submittedName>
        <fullName evidence="6">TetR family transcriptional regulator</fullName>
    </submittedName>
</protein>
<dbReference type="InterPro" id="IPR001647">
    <property type="entry name" value="HTH_TetR"/>
</dbReference>
<organism evidence="6 7">
    <name type="scientific">Nocardia bovistercoris</name>
    <dbReference type="NCBI Taxonomy" id="2785916"/>
    <lineage>
        <taxon>Bacteria</taxon>
        <taxon>Bacillati</taxon>
        <taxon>Actinomycetota</taxon>
        <taxon>Actinomycetes</taxon>
        <taxon>Mycobacteriales</taxon>
        <taxon>Nocardiaceae</taxon>
        <taxon>Nocardia</taxon>
    </lineage>
</organism>
<sequence length="213" mass="23377">MVGEVDVDGRRLRARRSHEAMSRAAFELLAEHGLGALSVEGVAERAGVTRRTFSRHFGSLEEAVLGAVDQDVHLFNDALLRRPLAESPLVAFRAAVHDWLDDAYGADRAARLAHRWELFRRIEGEPALSAEYQRIRIDGQRESERIVAARLGVDPAVDPRPAAAVAAGSGMLLAASRAWAEGEDPAALPRLVERFFAALDELVAARKYEESMS</sequence>
<comment type="caution">
    <text evidence="6">The sequence shown here is derived from an EMBL/GenBank/DDBJ whole genome shotgun (WGS) entry which is preliminary data.</text>
</comment>
<dbReference type="Gene3D" id="1.10.357.10">
    <property type="entry name" value="Tetracycline Repressor, domain 2"/>
    <property type="match status" value="1"/>
</dbReference>